<dbReference type="Proteomes" id="UP001497516">
    <property type="component" value="Chromosome 4"/>
</dbReference>
<accession>A0AAV2E820</accession>
<protein>
    <submittedName>
        <fullName evidence="1">Uncharacterized protein</fullName>
    </submittedName>
</protein>
<proteinExistence type="predicted"/>
<keyword evidence="2" id="KW-1185">Reference proteome</keyword>
<organism evidence="1 2">
    <name type="scientific">Linum trigynum</name>
    <dbReference type="NCBI Taxonomy" id="586398"/>
    <lineage>
        <taxon>Eukaryota</taxon>
        <taxon>Viridiplantae</taxon>
        <taxon>Streptophyta</taxon>
        <taxon>Embryophyta</taxon>
        <taxon>Tracheophyta</taxon>
        <taxon>Spermatophyta</taxon>
        <taxon>Magnoliopsida</taxon>
        <taxon>eudicotyledons</taxon>
        <taxon>Gunneridae</taxon>
        <taxon>Pentapetalae</taxon>
        <taxon>rosids</taxon>
        <taxon>fabids</taxon>
        <taxon>Malpighiales</taxon>
        <taxon>Linaceae</taxon>
        <taxon>Linum</taxon>
    </lineage>
</organism>
<gene>
    <name evidence="1" type="ORF">LTRI10_LOCUS23390</name>
</gene>
<name>A0AAV2E820_9ROSI</name>
<evidence type="ECO:0000313" key="1">
    <source>
        <dbReference type="EMBL" id="CAL1382046.1"/>
    </source>
</evidence>
<reference evidence="1 2" key="1">
    <citation type="submission" date="2024-04" db="EMBL/GenBank/DDBJ databases">
        <authorList>
            <person name="Fracassetti M."/>
        </authorList>
    </citation>
    <scope>NUCLEOTIDE SEQUENCE [LARGE SCALE GENOMIC DNA]</scope>
</reference>
<dbReference type="AlphaFoldDB" id="A0AAV2E820"/>
<sequence length="110" mass="11811">MRGGIAPNIAKVTLAPESSFGSNLTWRAASFLFSSSSSNYNSFTAHFSSSNTSTFFFVSVSLSTSAILTRSDSLSDFTLLTTNFPHFLSLLKGEGEGVDFSSIWEFNLGG</sequence>
<dbReference type="EMBL" id="OZ034817">
    <property type="protein sequence ID" value="CAL1382046.1"/>
    <property type="molecule type" value="Genomic_DNA"/>
</dbReference>
<evidence type="ECO:0000313" key="2">
    <source>
        <dbReference type="Proteomes" id="UP001497516"/>
    </source>
</evidence>